<dbReference type="AlphaFoldDB" id="A0A517NBG1"/>
<accession>A0A517NBG1</accession>
<dbReference type="Proteomes" id="UP000318538">
    <property type="component" value="Chromosome"/>
</dbReference>
<name>A0A517NBG1_9BACT</name>
<protein>
    <submittedName>
        <fullName evidence="1">Uncharacterized protein</fullName>
    </submittedName>
</protein>
<sequence>MTVRSQEKLASKTGRMSMVQIVAQATCRIAQVALCCALWVACPQRIPVAPSLEAAAAAAVVVGEEIDDRLQPLGQNR</sequence>
<dbReference type="KEGG" id="rlc:K227x_28660"/>
<evidence type="ECO:0000313" key="1">
    <source>
        <dbReference type="EMBL" id="QDT04475.1"/>
    </source>
</evidence>
<dbReference type="EMBL" id="CP036525">
    <property type="protein sequence ID" value="QDT04475.1"/>
    <property type="molecule type" value="Genomic_DNA"/>
</dbReference>
<keyword evidence="2" id="KW-1185">Reference proteome</keyword>
<proteinExistence type="predicted"/>
<gene>
    <name evidence="1" type="ORF">K227x_28660</name>
</gene>
<reference evidence="1 2" key="1">
    <citation type="submission" date="2019-02" db="EMBL/GenBank/DDBJ databases">
        <title>Deep-cultivation of Planctomycetes and their phenomic and genomic characterization uncovers novel biology.</title>
        <authorList>
            <person name="Wiegand S."/>
            <person name="Jogler M."/>
            <person name="Boedeker C."/>
            <person name="Pinto D."/>
            <person name="Vollmers J."/>
            <person name="Rivas-Marin E."/>
            <person name="Kohn T."/>
            <person name="Peeters S.H."/>
            <person name="Heuer A."/>
            <person name="Rast P."/>
            <person name="Oberbeckmann S."/>
            <person name="Bunk B."/>
            <person name="Jeske O."/>
            <person name="Meyerdierks A."/>
            <person name="Storesund J.E."/>
            <person name="Kallscheuer N."/>
            <person name="Luecker S."/>
            <person name="Lage O.M."/>
            <person name="Pohl T."/>
            <person name="Merkel B.J."/>
            <person name="Hornburger P."/>
            <person name="Mueller R.-W."/>
            <person name="Bruemmer F."/>
            <person name="Labrenz M."/>
            <person name="Spormann A.M."/>
            <person name="Op den Camp H."/>
            <person name="Overmann J."/>
            <person name="Amann R."/>
            <person name="Jetten M.S.M."/>
            <person name="Mascher T."/>
            <person name="Medema M.H."/>
            <person name="Devos D.P."/>
            <person name="Kaster A.-K."/>
            <person name="Ovreas L."/>
            <person name="Rohde M."/>
            <person name="Galperin M.Y."/>
            <person name="Jogler C."/>
        </authorList>
    </citation>
    <scope>NUCLEOTIDE SEQUENCE [LARGE SCALE GENOMIC DNA]</scope>
    <source>
        <strain evidence="1 2">K22_7</strain>
    </source>
</reference>
<evidence type="ECO:0000313" key="2">
    <source>
        <dbReference type="Proteomes" id="UP000318538"/>
    </source>
</evidence>
<organism evidence="1 2">
    <name type="scientific">Rubripirellula lacrimiformis</name>
    <dbReference type="NCBI Taxonomy" id="1930273"/>
    <lineage>
        <taxon>Bacteria</taxon>
        <taxon>Pseudomonadati</taxon>
        <taxon>Planctomycetota</taxon>
        <taxon>Planctomycetia</taxon>
        <taxon>Pirellulales</taxon>
        <taxon>Pirellulaceae</taxon>
        <taxon>Rubripirellula</taxon>
    </lineage>
</organism>